<feature type="transmembrane region" description="Helical" evidence="11">
    <location>
        <begin position="16"/>
        <end position="39"/>
    </location>
</feature>
<dbReference type="HAMAP" id="MF_01393">
    <property type="entry name" value="ATP_synth_a_bact"/>
    <property type="match status" value="1"/>
</dbReference>
<evidence type="ECO:0000256" key="3">
    <source>
        <dbReference type="ARBA" id="ARBA00022448"/>
    </source>
</evidence>
<evidence type="ECO:0000256" key="11">
    <source>
        <dbReference type="HAMAP-Rule" id="MF_01393"/>
    </source>
</evidence>
<comment type="subcellular location">
    <subcellularLocation>
        <location evidence="11 12">Cell membrane</location>
        <topology evidence="11 12">Multi-pass membrane protein</topology>
    </subcellularLocation>
    <subcellularLocation>
        <location evidence="1">Membrane</location>
        <topology evidence="1">Multi-pass membrane protein</topology>
    </subcellularLocation>
</comment>
<protein>
    <recommendedName>
        <fullName evidence="11 12">ATP synthase subunit a</fullName>
    </recommendedName>
    <alternativeName>
        <fullName evidence="11">ATP synthase F0 sector subunit a</fullName>
    </alternativeName>
    <alternativeName>
        <fullName evidence="11">F-ATPase subunit 6</fullName>
    </alternativeName>
</protein>
<comment type="caution">
    <text evidence="13">The sequence shown here is derived from an EMBL/GenBank/DDBJ whole genome shotgun (WGS) entry which is preliminary data.</text>
</comment>
<dbReference type="RefSeq" id="WP_099612916.1">
    <property type="nucleotide sequence ID" value="NZ_KZ319367.1"/>
</dbReference>
<evidence type="ECO:0000256" key="4">
    <source>
        <dbReference type="ARBA" id="ARBA00022547"/>
    </source>
</evidence>
<comment type="similarity">
    <text evidence="2 11 12">Belongs to the ATPase A chain family.</text>
</comment>
<keyword evidence="4 11" id="KW-0138">CF(0)</keyword>
<reference evidence="13 14" key="1">
    <citation type="submission" date="2017-09" db="EMBL/GenBank/DDBJ databases">
        <title>The draft genome sequences of Marinobacter sp. PWS21.</title>
        <authorList>
            <person name="Cao J."/>
        </authorList>
    </citation>
    <scope>NUCLEOTIDE SEQUENCE [LARGE SCALE GENOMIC DNA]</scope>
    <source>
        <strain evidence="13 14">PWS21</strain>
    </source>
</reference>
<dbReference type="GO" id="GO:0005886">
    <property type="term" value="C:plasma membrane"/>
    <property type="evidence" value="ECO:0007669"/>
    <property type="project" value="UniProtKB-SubCell"/>
</dbReference>
<feature type="transmembrane region" description="Helical" evidence="11">
    <location>
        <begin position="165"/>
        <end position="187"/>
    </location>
</feature>
<evidence type="ECO:0000313" key="14">
    <source>
        <dbReference type="Proteomes" id="UP000231409"/>
    </source>
</evidence>
<keyword evidence="6 11" id="KW-0375">Hydrogen ion transport</keyword>
<keyword evidence="7 11" id="KW-1133">Transmembrane helix</keyword>
<dbReference type="PANTHER" id="PTHR42823">
    <property type="entry name" value="ATP SYNTHASE SUBUNIT A, CHLOROPLASTIC"/>
    <property type="match status" value="1"/>
</dbReference>
<sequence>MTITPDSIVYWQGGDFALNATIVFTWLVMALLTLGSWLVTRGLAEDPELSRWQNLLEVLVVGIRDQIAQVSHQQPGPYLPFVGTLFLFIAMANLLNVIPGYMAPTGSLSTTTALAICVFVAVPVFGVASKGAGAYLQHYIKPTPLMLPFNVIGEISRTVALAVRLYGNIMSGTVIVAILLSLTPYFFPVVMQLLGLLTGMIQAYIFAILAMVYIASATTVHEHGEPDEHQHNRPSEP</sequence>
<dbReference type="Proteomes" id="UP000231409">
    <property type="component" value="Unassembled WGS sequence"/>
</dbReference>
<evidence type="ECO:0000313" key="13">
    <source>
        <dbReference type="EMBL" id="PHQ16665.1"/>
    </source>
</evidence>
<evidence type="ECO:0000256" key="5">
    <source>
        <dbReference type="ARBA" id="ARBA00022692"/>
    </source>
</evidence>
<keyword evidence="14" id="KW-1185">Reference proteome</keyword>
<keyword evidence="3 11" id="KW-0813">Transport</keyword>
<evidence type="ECO:0000256" key="8">
    <source>
        <dbReference type="ARBA" id="ARBA00023065"/>
    </source>
</evidence>
<evidence type="ECO:0000256" key="6">
    <source>
        <dbReference type="ARBA" id="ARBA00022781"/>
    </source>
</evidence>
<dbReference type="Gene3D" id="1.20.120.220">
    <property type="entry name" value="ATP synthase, F0 complex, subunit A"/>
    <property type="match status" value="1"/>
</dbReference>
<name>A0A2G1UQD3_9GAMM</name>
<feature type="transmembrane region" description="Helical" evidence="11">
    <location>
        <begin position="113"/>
        <end position="136"/>
    </location>
</feature>
<feature type="transmembrane region" description="Helical" evidence="11">
    <location>
        <begin position="78"/>
        <end position="101"/>
    </location>
</feature>
<dbReference type="PANTHER" id="PTHR42823:SF3">
    <property type="entry name" value="ATP SYNTHASE SUBUNIT A, CHLOROPLASTIC"/>
    <property type="match status" value="1"/>
</dbReference>
<keyword evidence="9 11" id="KW-0472">Membrane</keyword>
<organism evidence="13 14">
    <name type="scientific">Marinobacter profundi</name>
    <dbReference type="NCBI Taxonomy" id="2666256"/>
    <lineage>
        <taxon>Bacteria</taxon>
        <taxon>Pseudomonadati</taxon>
        <taxon>Pseudomonadota</taxon>
        <taxon>Gammaproteobacteria</taxon>
        <taxon>Pseudomonadales</taxon>
        <taxon>Marinobacteraceae</taxon>
        <taxon>Marinobacter</taxon>
    </lineage>
</organism>
<dbReference type="GO" id="GO:0042777">
    <property type="term" value="P:proton motive force-driven plasma membrane ATP synthesis"/>
    <property type="evidence" value="ECO:0007669"/>
    <property type="project" value="TreeGrafter"/>
</dbReference>
<dbReference type="InterPro" id="IPR000568">
    <property type="entry name" value="ATP_synth_F0_asu"/>
</dbReference>
<keyword evidence="5 11" id="KW-0812">Transmembrane</keyword>
<evidence type="ECO:0000256" key="10">
    <source>
        <dbReference type="ARBA" id="ARBA00023310"/>
    </source>
</evidence>
<keyword evidence="11" id="KW-1003">Cell membrane</keyword>
<evidence type="ECO:0000256" key="7">
    <source>
        <dbReference type="ARBA" id="ARBA00022989"/>
    </source>
</evidence>
<dbReference type="InterPro" id="IPR035908">
    <property type="entry name" value="F0_ATP_A_sf"/>
</dbReference>
<gene>
    <name evidence="11" type="primary">atpB</name>
    <name evidence="13" type="ORF">CLH61_01420</name>
</gene>
<dbReference type="InterPro" id="IPR045082">
    <property type="entry name" value="ATP_syn_F0_a_bact/chloroplast"/>
</dbReference>
<dbReference type="PRINTS" id="PR00123">
    <property type="entry name" value="ATPASEA"/>
</dbReference>
<dbReference type="PROSITE" id="PS00449">
    <property type="entry name" value="ATPASE_A"/>
    <property type="match status" value="1"/>
</dbReference>
<evidence type="ECO:0000256" key="1">
    <source>
        <dbReference type="ARBA" id="ARBA00004141"/>
    </source>
</evidence>
<proteinExistence type="inferred from homology"/>
<dbReference type="NCBIfam" id="TIGR01131">
    <property type="entry name" value="ATP_synt_6_or_A"/>
    <property type="match status" value="1"/>
</dbReference>
<evidence type="ECO:0000256" key="9">
    <source>
        <dbReference type="ARBA" id="ARBA00023136"/>
    </source>
</evidence>
<dbReference type="CDD" id="cd00310">
    <property type="entry name" value="ATP-synt_Fo_a_6"/>
    <property type="match status" value="1"/>
</dbReference>
<comment type="function">
    <text evidence="11 12">Key component of the proton channel; it plays a direct role in the translocation of protons across the membrane.</text>
</comment>
<feature type="transmembrane region" description="Helical" evidence="11">
    <location>
        <begin position="193"/>
        <end position="215"/>
    </location>
</feature>
<dbReference type="NCBIfam" id="NF004481">
    <property type="entry name" value="PRK05815.2-3"/>
    <property type="match status" value="1"/>
</dbReference>
<evidence type="ECO:0000256" key="12">
    <source>
        <dbReference type="RuleBase" id="RU000483"/>
    </source>
</evidence>
<dbReference type="InterPro" id="IPR017692">
    <property type="entry name" value="Alt_ATP_synth_F0_Asu"/>
</dbReference>
<dbReference type="EMBL" id="NTFH01000003">
    <property type="protein sequence ID" value="PHQ16665.1"/>
    <property type="molecule type" value="Genomic_DNA"/>
</dbReference>
<dbReference type="GO" id="GO:0046933">
    <property type="term" value="F:proton-transporting ATP synthase activity, rotational mechanism"/>
    <property type="evidence" value="ECO:0007669"/>
    <property type="project" value="UniProtKB-UniRule"/>
</dbReference>
<accession>A0A2G1UQD3</accession>
<dbReference type="Pfam" id="PF00119">
    <property type="entry name" value="ATP-synt_A"/>
    <property type="match status" value="1"/>
</dbReference>
<dbReference type="InterPro" id="IPR023011">
    <property type="entry name" value="ATP_synth_F0_asu_AS"/>
</dbReference>
<dbReference type="SUPFAM" id="SSF81336">
    <property type="entry name" value="F1F0 ATP synthase subunit A"/>
    <property type="match status" value="1"/>
</dbReference>
<dbReference type="NCBIfam" id="TIGR03306">
    <property type="entry name" value="altF1_A"/>
    <property type="match status" value="1"/>
</dbReference>
<keyword evidence="8 11" id="KW-0406">Ion transport</keyword>
<keyword evidence="10 11" id="KW-0066">ATP synthesis</keyword>
<dbReference type="AlphaFoldDB" id="A0A2G1UQD3"/>
<evidence type="ECO:0000256" key="2">
    <source>
        <dbReference type="ARBA" id="ARBA00006810"/>
    </source>
</evidence>
<dbReference type="GO" id="GO:0045259">
    <property type="term" value="C:proton-transporting ATP synthase complex"/>
    <property type="evidence" value="ECO:0007669"/>
    <property type="project" value="UniProtKB-KW"/>
</dbReference>